<keyword evidence="5" id="KW-0547">Nucleotide-binding</keyword>
<feature type="transmembrane region" description="Helical" evidence="10">
    <location>
        <begin position="117"/>
        <end position="136"/>
    </location>
</feature>
<evidence type="ECO:0000256" key="4">
    <source>
        <dbReference type="ARBA" id="ARBA00022679"/>
    </source>
</evidence>
<dbReference type="EC" id="2.7.13.3" evidence="2"/>
<keyword evidence="10" id="KW-0472">Membrane</keyword>
<dbReference type="Pfam" id="PF07730">
    <property type="entry name" value="HisKA_3"/>
    <property type="match status" value="1"/>
</dbReference>
<keyword evidence="15" id="KW-1185">Reference proteome</keyword>
<accession>A0A2U1T1G1</accession>
<keyword evidence="3" id="KW-0597">Phosphoprotein</keyword>
<evidence type="ECO:0000259" key="11">
    <source>
        <dbReference type="Pfam" id="PF02518"/>
    </source>
</evidence>
<dbReference type="PANTHER" id="PTHR24421:SF10">
    <property type="entry name" value="NITRATE_NITRITE SENSOR PROTEIN NARQ"/>
    <property type="match status" value="1"/>
</dbReference>
<feature type="transmembrane region" description="Helical" evidence="10">
    <location>
        <begin position="93"/>
        <end position="110"/>
    </location>
</feature>
<feature type="region of interest" description="Disordered" evidence="9">
    <location>
        <begin position="279"/>
        <end position="302"/>
    </location>
</feature>
<evidence type="ECO:0000259" key="12">
    <source>
        <dbReference type="Pfam" id="PF07730"/>
    </source>
</evidence>
<dbReference type="InterPro" id="IPR050482">
    <property type="entry name" value="Sensor_HK_TwoCompSys"/>
</dbReference>
<reference evidence="15" key="1">
    <citation type="submission" date="2018-04" db="EMBL/GenBank/DDBJ databases">
        <authorList>
            <person name="Liu S."/>
            <person name="Wang Z."/>
            <person name="Li J."/>
        </authorList>
    </citation>
    <scope>NUCLEOTIDE SEQUENCE [LARGE SCALE GENOMIC DNA]</scope>
    <source>
        <strain evidence="15">S1194</strain>
    </source>
</reference>
<feature type="transmembrane region" description="Helical" evidence="10">
    <location>
        <begin position="20"/>
        <end position="40"/>
    </location>
</feature>
<dbReference type="GO" id="GO:0016020">
    <property type="term" value="C:membrane"/>
    <property type="evidence" value="ECO:0007669"/>
    <property type="project" value="InterPro"/>
</dbReference>
<keyword evidence="7" id="KW-0067">ATP-binding</keyword>
<evidence type="ECO:0000313" key="14">
    <source>
        <dbReference type="EMBL" id="PWB97714.1"/>
    </source>
</evidence>
<keyword evidence="10" id="KW-0812">Transmembrane</keyword>
<keyword evidence="4" id="KW-0808">Transferase</keyword>
<name>A0A2U1T1G1_9MICO</name>
<keyword evidence="10" id="KW-1133">Transmembrane helix</keyword>
<feature type="domain" description="Signal transduction histidine kinase subgroup 3 dimerisation and phosphoacceptor" evidence="12">
    <location>
        <begin position="214"/>
        <end position="278"/>
    </location>
</feature>
<feature type="domain" description="Histidine kinase/HSP90-like ATPase" evidence="11">
    <location>
        <begin position="336"/>
        <end position="424"/>
    </location>
</feature>
<dbReference type="SUPFAM" id="SSF55874">
    <property type="entry name" value="ATPase domain of HSP90 chaperone/DNA topoisomerase II/histidine kinase"/>
    <property type="match status" value="1"/>
</dbReference>
<keyword evidence="8" id="KW-0902">Two-component regulatory system</keyword>
<dbReference type="EMBL" id="QEEX01000001">
    <property type="protein sequence ID" value="PWB97714.1"/>
    <property type="molecule type" value="Genomic_DNA"/>
</dbReference>
<evidence type="ECO:0000256" key="6">
    <source>
        <dbReference type="ARBA" id="ARBA00022777"/>
    </source>
</evidence>
<gene>
    <name evidence="14" type="ORF">DF220_07655</name>
</gene>
<dbReference type="GO" id="GO:0005524">
    <property type="term" value="F:ATP binding"/>
    <property type="evidence" value="ECO:0007669"/>
    <property type="project" value="UniProtKB-KW"/>
</dbReference>
<evidence type="ECO:0000256" key="5">
    <source>
        <dbReference type="ARBA" id="ARBA00022741"/>
    </source>
</evidence>
<evidence type="ECO:0000256" key="10">
    <source>
        <dbReference type="SAM" id="Phobius"/>
    </source>
</evidence>
<feature type="transmembrane region" description="Helical" evidence="10">
    <location>
        <begin position="46"/>
        <end position="64"/>
    </location>
</feature>
<dbReference type="GO" id="GO:0046983">
    <property type="term" value="F:protein dimerization activity"/>
    <property type="evidence" value="ECO:0007669"/>
    <property type="project" value="InterPro"/>
</dbReference>
<evidence type="ECO:0000256" key="1">
    <source>
        <dbReference type="ARBA" id="ARBA00000085"/>
    </source>
</evidence>
<dbReference type="CDD" id="cd16917">
    <property type="entry name" value="HATPase_UhpB-NarQ-NarX-like"/>
    <property type="match status" value="1"/>
</dbReference>
<dbReference type="GO" id="GO:0000155">
    <property type="term" value="F:phosphorelay sensor kinase activity"/>
    <property type="evidence" value="ECO:0007669"/>
    <property type="project" value="InterPro"/>
</dbReference>
<dbReference type="InterPro" id="IPR011712">
    <property type="entry name" value="Sig_transdc_His_kin_sub3_dim/P"/>
</dbReference>
<dbReference type="Pfam" id="PF23539">
    <property type="entry name" value="DUF7134"/>
    <property type="match status" value="1"/>
</dbReference>
<evidence type="ECO:0000256" key="2">
    <source>
        <dbReference type="ARBA" id="ARBA00012438"/>
    </source>
</evidence>
<evidence type="ECO:0000256" key="9">
    <source>
        <dbReference type="SAM" id="MobiDB-lite"/>
    </source>
</evidence>
<organism evidence="14 15">
    <name type="scientific">Homoserinimonas hongtaonis</name>
    <dbReference type="NCBI Taxonomy" id="2079791"/>
    <lineage>
        <taxon>Bacteria</taxon>
        <taxon>Bacillati</taxon>
        <taxon>Actinomycetota</taxon>
        <taxon>Actinomycetes</taxon>
        <taxon>Micrococcales</taxon>
        <taxon>Microbacteriaceae</taxon>
        <taxon>Homoserinimonas</taxon>
    </lineage>
</organism>
<dbReference type="RefSeq" id="WP_108997618.1">
    <property type="nucleotide sequence ID" value="NZ_QEEX01000001.1"/>
</dbReference>
<dbReference type="Pfam" id="PF02518">
    <property type="entry name" value="HATPase_c"/>
    <property type="match status" value="1"/>
</dbReference>
<feature type="transmembrane region" description="Helical" evidence="10">
    <location>
        <begin position="156"/>
        <end position="178"/>
    </location>
</feature>
<dbReference type="PANTHER" id="PTHR24421">
    <property type="entry name" value="NITRATE/NITRITE SENSOR PROTEIN NARX-RELATED"/>
    <property type="match status" value="1"/>
</dbReference>
<dbReference type="Gene3D" id="3.30.565.10">
    <property type="entry name" value="Histidine kinase-like ATPase, C-terminal domain"/>
    <property type="match status" value="1"/>
</dbReference>
<comment type="caution">
    <text evidence="14">The sequence shown here is derived from an EMBL/GenBank/DDBJ whole genome shotgun (WGS) entry which is preliminary data.</text>
</comment>
<evidence type="ECO:0000256" key="8">
    <source>
        <dbReference type="ARBA" id="ARBA00023012"/>
    </source>
</evidence>
<evidence type="ECO:0000256" key="3">
    <source>
        <dbReference type="ARBA" id="ARBA00022553"/>
    </source>
</evidence>
<feature type="domain" description="DUF7134" evidence="13">
    <location>
        <begin position="49"/>
        <end position="127"/>
    </location>
</feature>
<evidence type="ECO:0000259" key="13">
    <source>
        <dbReference type="Pfam" id="PF23539"/>
    </source>
</evidence>
<evidence type="ECO:0000313" key="15">
    <source>
        <dbReference type="Proteomes" id="UP000244978"/>
    </source>
</evidence>
<dbReference type="Proteomes" id="UP000244978">
    <property type="component" value="Unassembled WGS sequence"/>
</dbReference>
<comment type="catalytic activity">
    <reaction evidence="1">
        <text>ATP + protein L-histidine = ADP + protein N-phospho-L-histidine.</text>
        <dbReference type="EC" id="2.7.13.3"/>
    </reaction>
</comment>
<evidence type="ECO:0000256" key="7">
    <source>
        <dbReference type="ARBA" id="ARBA00022840"/>
    </source>
</evidence>
<sequence>MTDEWKRPRPDAAGYRRDALGAIGLTIGAGLSSLLYYRIGSYDDPAPVWLTAVVIAAMTLPLALRRRYPELVAVIASVGFFVTQQFAVPEFLVSNITLFMAIYSVGAWSAHRRRATIVRLAIIAGMFIWITVNLIISVSDPELLPNVSRSGVFSQFASFALLNFATNLLYFGGAYYFGDRMWAAARQRAVLEERTAELADEREHSMRQAIALDRVRIARELHDVVAHHVSVMGVQAGAARRVLATDAAQATESLVMIESSARSAVDEMHRLLATLRDPLSADEPNEGAPDAAAQASSTRGLEQVPELVAQSTAAGVSAKLVAVGQPHPATPLVGFTLYRVCQEALTNVRKHAGDRATAEVRIRYLGDSIELEVTDTGIGRGLSRGTTGHGHIGMRERLAAVGGRLEVGPRPRGGYLVRAIVPLTPAGGSWPDDADSDASLTEATP</sequence>
<dbReference type="Gene3D" id="1.20.5.1930">
    <property type="match status" value="1"/>
</dbReference>
<protein>
    <recommendedName>
        <fullName evidence="2">histidine kinase</fullName>
        <ecNumber evidence="2">2.7.13.3</ecNumber>
    </recommendedName>
</protein>
<dbReference type="InterPro" id="IPR055558">
    <property type="entry name" value="DUF7134"/>
</dbReference>
<dbReference type="AlphaFoldDB" id="A0A2U1T1G1"/>
<dbReference type="InterPro" id="IPR003594">
    <property type="entry name" value="HATPase_dom"/>
</dbReference>
<keyword evidence="6 14" id="KW-0418">Kinase</keyword>
<feature type="transmembrane region" description="Helical" evidence="10">
    <location>
        <begin position="71"/>
        <end position="87"/>
    </location>
</feature>
<proteinExistence type="predicted"/>
<dbReference type="InterPro" id="IPR036890">
    <property type="entry name" value="HATPase_C_sf"/>
</dbReference>